<name>A0A078B8T0_STYLE</name>
<feature type="compositionally biased region" description="Basic residues" evidence="1">
    <location>
        <begin position="1613"/>
        <end position="1623"/>
    </location>
</feature>
<keyword evidence="3" id="KW-1185">Reference proteome</keyword>
<feature type="region of interest" description="Disordered" evidence="1">
    <location>
        <begin position="1269"/>
        <end position="1293"/>
    </location>
</feature>
<dbReference type="Proteomes" id="UP000039865">
    <property type="component" value="Unassembled WGS sequence"/>
</dbReference>
<reference evidence="2 3" key="1">
    <citation type="submission" date="2014-06" db="EMBL/GenBank/DDBJ databases">
        <authorList>
            <person name="Swart Estienne"/>
        </authorList>
    </citation>
    <scope>NUCLEOTIDE SEQUENCE [LARGE SCALE GENOMIC DNA]</scope>
    <source>
        <strain evidence="2 3">130c</strain>
    </source>
</reference>
<dbReference type="EMBL" id="CCKQ01018896">
    <property type="protein sequence ID" value="CDW90895.1"/>
    <property type="molecule type" value="Genomic_DNA"/>
</dbReference>
<feature type="region of interest" description="Disordered" evidence="1">
    <location>
        <begin position="289"/>
        <end position="313"/>
    </location>
</feature>
<accession>A0A078B8T0</accession>
<evidence type="ECO:0000313" key="3">
    <source>
        <dbReference type="Proteomes" id="UP000039865"/>
    </source>
</evidence>
<feature type="region of interest" description="Disordered" evidence="1">
    <location>
        <begin position="1602"/>
        <end position="1660"/>
    </location>
</feature>
<organism evidence="2 3">
    <name type="scientific">Stylonychia lemnae</name>
    <name type="common">Ciliate</name>
    <dbReference type="NCBI Taxonomy" id="5949"/>
    <lineage>
        <taxon>Eukaryota</taxon>
        <taxon>Sar</taxon>
        <taxon>Alveolata</taxon>
        <taxon>Ciliophora</taxon>
        <taxon>Intramacronucleata</taxon>
        <taxon>Spirotrichea</taxon>
        <taxon>Stichotrichia</taxon>
        <taxon>Sporadotrichida</taxon>
        <taxon>Oxytrichidae</taxon>
        <taxon>Stylonychinae</taxon>
        <taxon>Stylonychia</taxon>
    </lineage>
</organism>
<feature type="region of interest" description="Disordered" evidence="1">
    <location>
        <begin position="529"/>
        <end position="552"/>
    </location>
</feature>
<proteinExistence type="predicted"/>
<feature type="region of interest" description="Disordered" evidence="1">
    <location>
        <begin position="1"/>
        <end position="33"/>
    </location>
</feature>
<feature type="compositionally biased region" description="Polar residues" evidence="1">
    <location>
        <begin position="294"/>
        <end position="313"/>
    </location>
</feature>
<sequence length="1837" mass="212039">MDQPQQNKESLDVRQMGQREQLEPPIDESNPAHSEPDQFELYVVKGFDLDPSLANENQLKLWELMYGIGLAGNIFVVFVKEMNDPPELQKKIKLLSLILNGSWFRLNQICQFLKENEKLKNEDILKNTISKIIVSLNNPLDLLDSFPKGLMNQLYKHDTYFYNFQISNLQQCQGNLLQLMETSHVPYVKRVIEYNRECIYLENGPYLSFINYRPAGDSNKNNDPSGLQIQFSQNQVDKDVETIKTLTPSQLNLMSKFSFLKKPTHIELQAVQSNSAITNVTLANDEQDKKFESNDQQDNLDLQSPGSISSQTLSQGKNNLFKKQDDCIIKVSAGLGPQMYGNAPQSEEEQKHIGGQGGLKGNHGEKTIENSQHKILYFLDVPSTQTKYLGPAVNVLQQDIFPLGKSNEKDIAINSKAQNEEVVLPLQNQNDLKLPGLQNQQDEVDVEDIEQAMVDVIEPNHIQNLDSASEDEFDAGQANQLSKLDQDNLLEESKNVVVEEEIQKLPNCEDGQALGENFEQDHLLEQYASNRSQSQKKSEEQPHLIQQQQNQEKEVVHQELISNAVQDQQQPQPNLRLEPEAFNQISDEQPRMQDKEVQVQELPYEINEPNVVHASQMEQQKLELAQMANNDMGQLVQLDKQIKKQVKISSLQELPQPDENYQADLDQGQVQPSLKKQPARPSMLSNLNKTKEVKLNTLASLSLVGDAVKDITHPSKSCDGFRSQKMFYQFNQVQLIVVKKLKRINVYLENATKKDKHNLHEYLKFLQEKIKEVVDQQIHVILHQEMDVNLRFFQMMNRHFQYKAKGSSAKVKQQKTNKQIYELQWFEANEGEVQEKGPLKMTSQSIYNEEDFAKLLNDGKKIFNRQELKLDYVSAFKQNYITQSRVIQRNFSDRHYIKYNLITQRVQTLTKVEQHILDQLISTNIDILKEGKDYPSKSRTGSPYFFQGNYRMMYFPHKYIERKHLAEKIMRTDLVFDFITHQKKTYKSFNHTVIFKQLTRFNYNSYYNYLDELMNCANILMDGIIYNDRKCFEVLLACLYPQIKSLLCHEEALSPDYFPFVEVMNSIVFNRHLKNYEFKCFYNSTPDPHHLTGELLPDMKTIIDQNKDCFKPILTRGSVIVEFSYFLAGCGTSKVHFVVLRVNDQGKIYMQSSKSLSKRVPQLYGSGTASFKSKFLVDDLFFDKTQANRYRFDVYRVRFYSCTRLKEQPLSSYNEKPIDYHFKIRNNLVLFFSNLLELDNLICDLSKGLGKFLNVVGFLQPRYTFHNGAQSESDDHDEAIQEEAKAPQPNKNENHLLENEFINDTLNDFTCQKALAQLGKIILMLTLVPTDHFKSIMPYLEDANHIQYLDFVLAYAKLTYQKNDFKENIQATNFIQDILDIWDEELKSQTFVCQQTKQRLAVIKASITFDHISQDDSQNLLPLDICYWIKRDLYHDKHTIEVDEHDAPKLRQIGNSIMGHLRNQCDMTQDTLIKSLKQNFANSQSKKFQKLAFLAGYIHPEDISKEQSSWFGFGTCEGVSPELQDLSKLENKTNCSTRAPSMASQRTSSINNIQGGGENIIANPINVQDGDEIIIENPIDLRDCFITTFDAMFYPKVEQCYDSSDQDQEKVMRGQKKSKKRGRGMQVKNYSSNPNPRKAQRNPSQTVTRNQGQRSLSPPQLKGEMLSRAIVQKPQIQSSKLGSKRSNEQRQVDFDDNDEVLGESTIKIKPQPLKKRVQMDQEEQKRLLKNDEVEIRSKQKTQIGRQLSSDSKPHKRQRTREDLGPVPVSAKNMIGYDRIKQSSNRSISPIADRSGQVAQKQNKNLIDVDLPEDESMSYESPSDKREKGDVDEDIEID</sequence>
<feature type="compositionally biased region" description="Basic and acidic residues" evidence="1">
    <location>
        <begin position="1717"/>
        <end position="1737"/>
    </location>
</feature>
<evidence type="ECO:0000313" key="2">
    <source>
        <dbReference type="EMBL" id="CDW90895.1"/>
    </source>
</evidence>
<feature type="compositionally biased region" description="Polar residues" evidence="1">
    <location>
        <begin position="1740"/>
        <end position="1750"/>
    </location>
</feature>
<evidence type="ECO:0000256" key="1">
    <source>
        <dbReference type="SAM" id="MobiDB-lite"/>
    </source>
</evidence>
<feature type="region of interest" description="Disordered" evidence="1">
    <location>
        <begin position="1673"/>
        <end position="1837"/>
    </location>
</feature>
<feature type="compositionally biased region" description="Polar residues" evidence="1">
    <location>
        <begin position="1628"/>
        <end position="1658"/>
    </location>
</feature>
<dbReference type="InParanoid" id="A0A078B8T0"/>
<protein>
    <submittedName>
        <fullName evidence="2">Uncharacterized protein</fullName>
    </submittedName>
</protein>
<gene>
    <name evidence="2" type="primary">Contig13700.g14612</name>
    <name evidence="2" type="ORF">STYLEM_20043</name>
</gene>